<dbReference type="InterPro" id="IPR027417">
    <property type="entry name" value="P-loop_NTPase"/>
</dbReference>
<reference evidence="1 2" key="1">
    <citation type="submission" date="2023-02" db="EMBL/GenBank/DDBJ databases">
        <title>Genome sequence of Sphingomonas naphthae.</title>
        <authorList>
            <person name="Kim S."/>
            <person name="Heo J."/>
            <person name="Kwon S.-W."/>
        </authorList>
    </citation>
    <scope>NUCLEOTIDE SEQUENCE [LARGE SCALE GENOMIC DNA]</scope>
    <source>
        <strain evidence="1 2">KACC 18716</strain>
    </source>
</reference>
<proteinExistence type="predicted"/>
<organism evidence="1 2">
    <name type="scientific">Sphingomonas naphthae</name>
    <dbReference type="NCBI Taxonomy" id="1813468"/>
    <lineage>
        <taxon>Bacteria</taxon>
        <taxon>Pseudomonadati</taxon>
        <taxon>Pseudomonadota</taxon>
        <taxon>Alphaproteobacteria</taxon>
        <taxon>Sphingomonadales</taxon>
        <taxon>Sphingomonadaceae</taxon>
        <taxon>Sphingomonas</taxon>
    </lineage>
</organism>
<evidence type="ECO:0000313" key="2">
    <source>
        <dbReference type="Proteomes" id="UP001220395"/>
    </source>
</evidence>
<gene>
    <name evidence="1" type="ORF">PQ455_12855</name>
</gene>
<protein>
    <submittedName>
        <fullName evidence="1">Sulfotransferase</fullName>
    </submittedName>
</protein>
<name>A0ABY7TI94_9SPHN</name>
<dbReference type="Proteomes" id="UP001220395">
    <property type="component" value="Chromosome"/>
</dbReference>
<evidence type="ECO:0000313" key="1">
    <source>
        <dbReference type="EMBL" id="WCT72521.1"/>
    </source>
</evidence>
<sequence>MRLVSDIHERAGDWGLPMPLDGKRRRRLGLIRQARILFVHVPKNGGMSACAALYGEQIKHGTIRYYDRVAPDLRRTLPSVAVLRDPVDRFLSAYDYGRAGGSADNRVSLPFRDTYRGFASIDAALDHVEQAANPYQLDHIYRPQYWYVSDARGQVAVDHLLLIDDLAGTLAVLADGDLPAIPHINRRTTPRSPVTDAQADRIRTIYRRDQMLYEATCLRAGRYDAVPQGQAQAAPLKIAGGDVITSV</sequence>
<accession>A0ABY7TI94</accession>
<keyword evidence="2" id="KW-1185">Reference proteome</keyword>
<dbReference type="Gene3D" id="3.40.50.300">
    <property type="entry name" value="P-loop containing nucleotide triphosphate hydrolases"/>
    <property type="match status" value="1"/>
</dbReference>
<dbReference type="EMBL" id="CP117411">
    <property type="protein sequence ID" value="WCT72521.1"/>
    <property type="molecule type" value="Genomic_DNA"/>
</dbReference>
<dbReference type="RefSeq" id="WP_273686487.1">
    <property type="nucleotide sequence ID" value="NZ_CP117411.1"/>
</dbReference>